<accession>A0A0E9U9D3</accession>
<reference evidence="1" key="1">
    <citation type="submission" date="2014-11" db="EMBL/GenBank/DDBJ databases">
        <authorList>
            <person name="Amaro Gonzalez C."/>
        </authorList>
    </citation>
    <scope>NUCLEOTIDE SEQUENCE</scope>
</reference>
<evidence type="ECO:0000313" key="1">
    <source>
        <dbReference type="EMBL" id="JAH62327.1"/>
    </source>
</evidence>
<reference evidence="1" key="2">
    <citation type="journal article" date="2015" name="Fish Shellfish Immunol.">
        <title>Early steps in the European eel (Anguilla anguilla)-Vibrio vulnificus interaction in the gills: Role of the RtxA13 toxin.</title>
        <authorList>
            <person name="Callol A."/>
            <person name="Pajuelo D."/>
            <person name="Ebbesson L."/>
            <person name="Teles M."/>
            <person name="MacKenzie S."/>
            <person name="Amaro C."/>
        </authorList>
    </citation>
    <scope>NUCLEOTIDE SEQUENCE</scope>
</reference>
<dbReference type="EMBL" id="GBXM01046250">
    <property type="protein sequence ID" value="JAH62327.1"/>
    <property type="molecule type" value="Transcribed_RNA"/>
</dbReference>
<name>A0A0E9U9D3_ANGAN</name>
<dbReference type="AlphaFoldDB" id="A0A0E9U9D3"/>
<protein>
    <submittedName>
        <fullName evidence="1">Uncharacterized protein</fullName>
    </submittedName>
</protein>
<sequence>MGFTAPSWLLYYFPFMSRKFKRYPMQLQCR</sequence>
<organism evidence="1">
    <name type="scientific">Anguilla anguilla</name>
    <name type="common">European freshwater eel</name>
    <name type="synonym">Muraena anguilla</name>
    <dbReference type="NCBI Taxonomy" id="7936"/>
    <lineage>
        <taxon>Eukaryota</taxon>
        <taxon>Metazoa</taxon>
        <taxon>Chordata</taxon>
        <taxon>Craniata</taxon>
        <taxon>Vertebrata</taxon>
        <taxon>Euteleostomi</taxon>
        <taxon>Actinopterygii</taxon>
        <taxon>Neopterygii</taxon>
        <taxon>Teleostei</taxon>
        <taxon>Anguilliformes</taxon>
        <taxon>Anguillidae</taxon>
        <taxon>Anguilla</taxon>
    </lineage>
</organism>
<proteinExistence type="predicted"/>